<feature type="compositionally biased region" description="Polar residues" evidence="7">
    <location>
        <begin position="694"/>
        <end position="726"/>
    </location>
</feature>
<feature type="compositionally biased region" description="Basic residues" evidence="7">
    <location>
        <begin position="73"/>
        <end position="86"/>
    </location>
</feature>
<feature type="compositionally biased region" description="Low complexity" evidence="7">
    <location>
        <begin position="677"/>
        <end position="693"/>
    </location>
</feature>
<evidence type="ECO:0000256" key="5">
    <source>
        <dbReference type="ARBA" id="ARBA00022839"/>
    </source>
</evidence>
<evidence type="ECO:0000259" key="8">
    <source>
        <dbReference type="SMART" id="SM00479"/>
    </source>
</evidence>
<keyword evidence="10" id="KW-1185">Reference proteome</keyword>
<feature type="compositionally biased region" description="Polar residues" evidence="7">
    <location>
        <begin position="15"/>
        <end position="27"/>
    </location>
</feature>
<gene>
    <name evidence="9" type="ORF">L228DRAFT_238219</name>
</gene>
<evidence type="ECO:0000256" key="6">
    <source>
        <dbReference type="ARBA" id="ARBA00023242"/>
    </source>
</evidence>
<dbReference type="PANTHER" id="PTHR12801:SF115">
    <property type="entry name" value="FI18136P1-RELATED"/>
    <property type="match status" value="1"/>
</dbReference>
<keyword evidence="4" id="KW-0378">Hydrolase</keyword>
<keyword evidence="6" id="KW-0539">Nucleus</keyword>
<dbReference type="SUPFAM" id="SSF53098">
    <property type="entry name" value="Ribonuclease H-like"/>
    <property type="match status" value="1"/>
</dbReference>
<dbReference type="RefSeq" id="XP_018189241.1">
    <property type="nucleotide sequence ID" value="XM_018331017.1"/>
</dbReference>
<keyword evidence="5" id="KW-0269">Exonuclease</keyword>
<reference evidence="9 10" key="1">
    <citation type="journal article" date="2016" name="Fungal Biol.">
        <title>The genome of Xylona heveae provides a window into fungal endophytism.</title>
        <authorList>
            <person name="Gazis R."/>
            <person name="Kuo A."/>
            <person name="Riley R."/>
            <person name="LaButti K."/>
            <person name="Lipzen A."/>
            <person name="Lin J."/>
            <person name="Amirebrahimi M."/>
            <person name="Hesse C.N."/>
            <person name="Spatafora J.W."/>
            <person name="Henrissat B."/>
            <person name="Hainaut M."/>
            <person name="Grigoriev I.V."/>
            <person name="Hibbett D.S."/>
        </authorList>
    </citation>
    <scope>NUCLEOTIDE SEQUENCE [LARGE SCALE GENOMIC DNA]</scope>
    <source>
        <strain evidence="9 10">TC161</strain>
    </source>
</reference>
<organism evidence="9 10">
    <name type="scientific">Xylona heveae (strain CBS 132557 / TC161)</name>
    <dbReference type="NCBI Taxonomy" id="1328760"/>
    <lineage>
        <taxon>Eukaryota</taxon>
        <taxon>Fungi</taxon>
        <taxon>Dikarya</taxon>
        <taxon>Ascomycota</taxon>
        <taxon>Pezizomycotina</taxon>
        <taxon>Xylonomycetes</taxon>
        <taxon>Xylonales</taxon>
        <taxon>Xylonaceae</taxon>
        <taxon>Xylona</taxon>
    </lineage>
</organism>
<name>A0A165HLA9_XYLHT</name>
<dbReference type="InterPro" id="IPR012337">
    <property type="entry name" value="RNaseH-like_sf"/>
</dbReference>
<feature type="region of interest" description="Disordered" evidence="7">
    <location>
        <begin position="57"/>
        <end position="97"/>
    </location>
</feature>
<dbReference type="InterPro" id="IPR036397">
    <property type="entry name" value="RNaseH_sf"/>
</dbReference>
<feature type="region of interest" description="Disordered" evidence="7">
    <location>
        <begin position="631"/>
        <end position="739"/>
    </location>
</feature>
<feature type="compositionally biased region" description="Basic and acidic residues" evidence="7">
    <location>
        <begin position="299"/>
        <end position="316"/>
    </location>
</feature>
<dbReference type="GeneID" id="28896154"/>
<evidence type="ECO:0000256" key="7">
    <source>
        <dbReference type="SAM" id="MobiDB-lite"/>
    </source>
</evidence>
<evidence type="ECO:0000256" key="1">
    <source>
        <dbReference type="ARBA" id="ARBA00004123"/>
    </source>
</evidence>
<dbReference type="InterPro" id="IPR047021">
    <property type="entry name" value="REXO1/3/4-like"/>
</dbReference>
<dbReference type="FunFam" id="3.30.420.10:FF:000019">
    <property type="entry name" value="RNA exonuclease NEF-sp"/>
    <property type="match status" value="1"/>
</dbReference>
<evidence type="ECO:0000313" key="10">
    <source>
        <dbReference type="Proteomes" id="UP000076632"/>
    </source>
</evidence>
<proteinExistence type="inferred from homology"/>
<dbReference type="AlphaFoldDB" id="A0A165HLA9"/>
<keyword evidence="3" id="KW-0540">Nuclease</keyword>
<dbReference type="InterPro" id="IPR013520">
    <property type="entry name" value="Ribonucl_H"/>
</dbReference>
<protein>
    <recommendedName>
        <fullName evidence="8">Exonuclease domain-containing protein</fullName>
    </recommendedName>
</protein>
<dbReference type="CDD" id="cd06145">
    <property type="entry name" value="REX1_like"/>
    <property type="match status" value="1"/>
</dbReference>
<evidence type="ECO:0000313" key="9">
    <source>
        <dbReference type="EMBL" id="KZF23686.1"/>
    </source>
</evidence>
<dbReference type="EMBL" id="KV407457">
    <property type="protein sequence ID" value="KZF23686.1"/>
    <property type="molecule type" value="Genomic_DNA"/>
</dbReference>
<feature type="region of interest" description="Disordered" evidence="7">
    <location>
        <begin position="1"/>
        <end position="27"/>
    </location>
</feature>
<dbReference type="STRING" id="1328760.A0A165HLA9"/>
<accession>A0A165HLA9</accession>
<dbReference type="GO" id="GO:0003676">
    <property type="term" value="F:nucleic acid binding"/>
    <property type="evidence" value="ECO:0007669"/>
    <property type="project" value="InterPro"/>
</dbReference>
<dbReference type="InParanoid" id="A0A165HLA9"/>
<dbReference type="GO" id="GO:0004527">
    <property type="term" value="F:exonuclease activity"/>
    <property type="evidence" value="ECO:0007669"/>
    <property type="project" value="UniProtKB-KW"/>
</dbReference>
<dbReference type="OMA" id="CGFMTVK"/>
<evidence type="ECO:0000256" key="3">
    <source>
        <dbReference type="ARBA" id="ARBA00022722"/>
    </source>
</evidence>
<dbReference type="OrthoDB" id="206335at2759"/>
<feature type="compositionally biased region" description="Polar residues" evidence="7">
    <location>
        <begin position="57"/>
        <end position="70"/>
    </location>
</feature>
<comment type="subcellular location">
    <subcellularLocation>
        <location evidence="1">Nucleus</location>
    </subcellularLocation>
</comment>
<feature type="compositionally biased region" description="Low complexity" evidence="7">
    <location>
        <begin position="640"/>
        <end position="656"/>
    </location>
</feature>
<feature type="region of interest" description="Disordered" evidence="7">
    <location>
        <begin position="296"/>
        <end position="316"/>
    </location>
</feature>
<dbReference type="FunCoup" id="A0A165HLA9">
    <property type="interactions" value="220"/>
</dbReference>
<dbReference type="Gene3D" id="3.30.420.10">
    <property type="entry name" value="Ribonuclease H-like superfamily/Ribonuclease H"/>
    <property type="match status" value="1"/>
</dbReference>
<dbReference type="Proteomes" id="UP000076632">
    <property type="component" value="Unassembled WGS sequence"/>
</dbReference>
<feature type="compositionally biased region" description="Basic residues" evidence="7">
    <location>
        <begin position="1"/>
        <end position="11"/>
    </location>
</feature>
<evidence type="ECO:0000256" key="2">
    <source>
        <dbReference type="ARBA" id="ARBA00006357"/>
    </source>
</evidence>
<feature type="domain" description="Exonuclease" evidence="8">
    <location>
        <begin position="348"/>
        <end position="509"/>
    </location>
</feature>
<dbReference type="PANTHER" id="PTHR12801">
    <property type="entry name" value="RNA EXONUCLEASE REXO1 / RECO3 FAMILY MEMBER-RELATED"/>
    <property type="match status" value="1"/>
</dbReference>
<dbReference type="SMART" id="SM00479">
    <property type="entry name" value="EXOIII"/>
    <property type="match status" value="1"/>
</dbReference>
<comment type="similarity">
    <text evidence="2">Belongs to the REXO1/REXO3 family.</text>
</comment>
<evidence type="ECO:0000256" key="4">
    <source>
        <dbReference type="ARBA" id="ARBA00022801"/>
    </source>
</evidence>
<dbReference type="InterPro" id="IPR034922">
    <property type="entry name" value="REX1-like_exo"/>
</dbReference>
<feature type="region of interest" description="Disordered" evidence="7">
    <location>
        <begin position="157"/>
        <end position="203"/>
    </location>
</feature>
<feature type="region of interest" description="Disordered" evidence="7">
    <location>
        <begin position="525"/>
        <end position="548"/>
    </location>
</feature>
<sequence>MGHHRKRKHAHYREGQSSDSASTNGFGMGQTLSMLKLPELPTFNLTSSNQEIVDNSKQCENDDATSTNDVAQRKSKKQKVDKKSRHNYPTITHSPHSRLSTKVKIGDLQGLALYLIADGTAPQWVSVSHHKSVNKVVTLMVPGLEAGMFNGEIPLGAGPSEVAPGKSLEKVEEGGSTEQETEEEGKNQISSSPDDFYPVALSSGNLPDPLKPLADMFPQIWPIKTPGDDRYSRIHSPLHAMMLAQLPKAKDEKNKKGPKAPREGKFWENQRTPITTFLATAEELRENEYPLHPALLPSEQDRVEEEERRKRAKETAEDGWVDTRVDKYEDGAVPDEDIQKGSLTEGREVLAMDCEMCRTEAGIALTRVSIIGWDGEVVLDELVKPESPIVDYLTPYSGITEAMLAPVTTTLKDIQSRLLEMFHPRVILVGHSLNSDLAALKMTHPFIIDTAISFHHPRGPPLKCSLKWLAQKFLNREIQKGHGSAGHNPIEDALACLDLVKQKCEKGERWGTSDARGESIFKRLSRAQRPDAPPSPDGRPGAAVDWGDPSRSFGASAKVCIGCETDEQVVQGVGTAVNGDPDGKIVSGGGVDFVFARLRELEAVRGWWNSGPIAKAAAARVLKELADQGVEMPQTQQHNPASLSSSTSPPTSTISPDAPPPINTSTSSSSQHPAPDLTNSTPTSSSATPLPSNCSANMSSLTLNPASTSASNLPTTTSTVPNQDPNTSSSSSTTEPDPSIEIQITPTILAAAVHRTVSHIRQIYDSLPPCTAFIVYSGTGDPHEASRLQALQQQFKREFQIKKWDQLSVKWTDTEEQALHRAVRKARAGIGFVVVK</sequence>
<dbReference type="GO" id="GO:0005634">
    <property type="term" value="C:nucleus"/>
    <property type="evidence" value="ECO:0007669"/>
    <property type="project" value="UniProtKB-SubCell"/>
</dbReference>